<feature type="transmembrane region" description="Helical" evidence="7">
    <location>
        <begin position="308"/>
        <end position="327"/>
    </location>
</feature>
<feature type="transmembrane region" description="Helical" evidence="7">
    <location>
        <begin position="174"/>
        <end position="195"/>
    </location>
</feature>
<feature type="transmembrane region" description="Helical" evidence="7">
    <location>
        <begin position="234"/>
        <end position="257"/>
    </location>
</feature>
<feature type="transmembrane region" description="Helical" evidence="7">
    <location>
        <begin position="541"/>
        <end position="566"/>
    </location>
</feature>
<dbReference type="PROSITE" id="PS50850">
    <property type="entry name" value="MFS"/>
    <property type="match status" value="1"/>
</dbReference>
<dbReference type="EMBL" id="CP089280">
    <property type="protein sequence ID" value="USP82128.1"/>
    <property type="molecule type" value="Genomic_DNA"/>
</dbReference>
<evidence type="ECO:0000313" key="9">
    <source>
        <dbReference type="EMBL" id="USP82128.1"/>
    </source>
</evidence>
<evidence type="ECO:0000256" key="3">
    <source>
        <dbReference type="ARBA" id="ARBA00022692"/>
    </source>
</evidence>
<proteinExistence type="predicted"/>
<feature type="transmembrane region" description="Helical" evidence="7">
    <location>
        <begin position="444"/>
        <end position="463"/>
    </location>
</feature>
<evidence type="ECO:0000256" key="2">
    <source>
        <dbReference type="ARBA" id="ARBA00022448"/>
    </source>
</evidence>
<dbReference type="InterPro" id="IPR011701">
    <property type="entry name" value="MFS"/>
</dbReference>
<dbReference type="SUPFAM" id="SSF103473">
    <property type="entry name" value="MFS general substrate transporter"/>
    <property type="match status" value="1"/>
</dbReference>
<dbReference type="CDD" id="cd17502">
    <property type="entry name" value="MFS_Azr1_MDR_like"/>
    <property type="match status" value="1"/>
</dbReference>
<dbReference type="GO" id="GO:0005886">
    <property type="term" value="C:plasma membrane"/>
    <property type="evidence" value="ECO:0007669"/>
    <property type="project" value="TreeGrafter"/>
</dbReference>
<keyword evidence="5 7" id="KW-0472">Membrane</keyword>
<feature type="compositionally biased region" description="Basic and acidic residues" evidence="6">
    <location>
        <begin position="49"/>
        <end position="67"/>
    </location>
</feature>
<keyword evidence="10" id="KW-1185">Reference proteome</keyword>
<sequence length="579" mass="61717">MTESTNPLRLPKLNEFGEKSSQAEPAMEKQAFDSNGPSTIASSTANGSDKMESLEDDSSATKEKAAEEPAKAVEYPKGLQMFFTMLALLLSIALCALDQTIVATAIPKITDRFGRIQDISWYGSAYFLTLGAFQSQWGKVFKFFPLKTSFLVAILVFEIGSLISAVAQNSTTVIVGRAFAGLGASGVAPGAYTISAFSSEPAKRATYTGLIGMTYGIAAVAGPIIGGGLTDGVSWRWCFFINLPIGGLVAAVILITFKTPSTALRVQATHREKILQMDFPGTALVMGASLCLLLALQYGGVTHPWKSSVVIGLLVGFGLMVIALIIVEIWQGERAMLTPRLMRQRTVWVNSLWGFFFAGAYFITLYYLPIYFQSVDNRSAISSGVRNIPLIALFSISTFASGKAISKTGIAAPFLLASSVVVTISAGLLYTLDIGTSTGKWVGYQMLAGFGYGMGLQIPLIIAQAFAAPTDIAPVTAIIIFARSIGSTFMIAAAQSGFDNQLLRKLHSTAPNVDHSQVISTGATALRKVFHGAELDGVIRAYAWGIKVAFIISIVSCGITAITSLATKWDNTNKKKADA</sequence>
<feature type="region of interest" description="Disordered" evidence="6">
    <location>
        <begin position="1"/>
        <end position="67"/>
    </location>
</feature>
<feature type="transmembrane region" description="Helical" evidence="7">
    <location>
        <begin position="277"/>
        <end position="296"/>
    </location>
</feature>
<comment type="subcellular location">
    <subcellularLocation>
        <location evidence="1">Membrane</location>
        <topology evidence="1">Multi-pass membrane protein</topology>
    </subcellularLocation>
</comment>
<dbReference type="FunFam" id="1.20.1250.20:FF:000196">
    <property type="entry name" value="MFS toxin efflux pump (AflT)"/>
    <property type="match status" value="1"/>
</dbReference>
<dbReference type="GO" id="GO:0022857">
    <property type="term" value="F:transmembrane transporter activity"/>
    <property type="evidence" value="ECO:0007669"/>
    <property type="project" value="InterPro"/>
</dbReference>
<dbReference type="Pfam" id="PF07690">
    <property type="entry name" value="MFS_1"/>
    <property type="match status" value="1"/>
</dbReference>
<dbReference type="FunFam" id="1.20.1720.10:FF:000012">
    <property type="entry name" value="MFS toxin efflux pump (AflT)"/>
    <property type="match status" value="1"/>
</dbReference>
<dbReference type="OrthoDB" id="10021397at2759"/>
<keyword evidence="2" id="KW-0813">Transport</keyword>
<feature type="transmembrane region" description="Helical" evidence="7">
    <location>
        <begin position="412"/>
        <end position="432"/>
    </location>
</feature>
<feature type="transmembrane region" description="Helical" evidence="7">
    <location>
        <begin position="81"/>
        <end position="107"/>
    </location>
</feature>
<feature type="transmembrane region" description="Helical" evidence="7">
    <location>
        <begin position="149"/>
        <end position="168"/>
    </location>
</feature>
<feature type="transmembrane region" description="Helical" evidence="7">
    <location>
        <begin position="119"/>
        <end position="137"/>
    </location>
</feature>
<dbReference type="InterPro" id="IPR036259">
    <property type="entry name" value="MFS_trans_sf"/>
</dbReference>
<keyword evidence="3 7" id="KW-0812">Transmembrane</keyword>
<dbReference type="InterPro" id="IPR020846">
    <property type="entry name" value="MFS_dom"/>
</dbReference>
<feature type="transmembrane region" description="Helical" evidence="7">
    <location>
        <begin position="207"/>
        <end position="228"/>
    </location>
</feature>
<dbReference type="VEuPathDB" id="FungiDB:yc1106_09402"/>
<evidence type="ECO:0000256" key="5">
    <source>
        <dbReference type="ARBA" id="ARBA00023136"/>
    </source>
</evidence>
<reference evidence="9" key="1">
    <citation type="submission" date="2021-12" db="EMBL/GenBank/DDBJ databases">
        <title>Curvularia clavata genome.</title>
        <authorList>
            <person name="Cao Y."/>
        </authorList>
    </citation>
    <scope>NUCLEOTIDE SEQUENCE</scope>
    <source>
        <strain evidence="9">Yc1106</strain>
    </source>
</reference>
<keyword evidence="4 7" id="KW-1133">Transmembrane helix</keyword>
<feature type="transmembrane region" description="Helical" evidence="7">
    <location>
        <begin position="347"/>
        <end position="368"/>
    </location>
</feature>
<dbReference type="Proteomes" id="UP001056012">
    <property type="component" value="Chromosome 7"/>
</dbReference>
<dbReference type="AlphaFoldDB" id="A0A9Q8ZLA6"/>
<feature type="domain" description="Major facilitator superfamily (MFS) profile" evidence="8">
    <location>
        <begin position="84"/>
        <end position="572"/>
    </location>
</feature>
<feature type="transmembrane region" description="Helical" evidence="7">
    <location>
        <begin position="475"/>
        <end position="498"/>
    </location>
</feature>
<evidence type="ECO:0000256" key="4">
    <source>
        <dbReference type="ARBA" id="ARBA00022989"/>
    </source>
</evidence>
<protein>
    <submittedName>
        <fullName evidence="9">MFS general substrate transporter</fullName>
    </submittedName>
</protein>
<evidence type="ECO:0000313" key="10">
    <source>
        <dbReference type="Proteomes" id="UP001056012"/>
    </source>
</evidence>
<gene>
    <name evidence="9" type="ORF">yc1106_09402</name>
</gene>
<accession>A0A9Q8ZLA6</accession>
<evidence type="ECO:0000256" key="7">
    <source>
        <dbReference type="SAM" id="Phobius"/>
    </source>
</evidence>
<feature type="compositionally biased region" description="Polar residues" evidence="6">
    <location>
        <begin position="32"/>
        <end position="47"/>
    </location>
</feature>
<dbReference type="Gene3D" id="1.20.1250.20">
    <property type="entry name" value="MFS general substrate transporter like domains"/>
    <property type="match status" value="1"/>
</dbReference>
<name>A0A9Q8ZLA6_CURCL</name>
<dbReference type="PANTHER" id="PTHR23501:SF177">
    <property type="entry name" value="MAJOR FACILITATOR SUPERFAMILY (MFS) PROFILE DOMAIN-CONTAINING PROTEIN-RELATED"/>
    <property type="match status" value="1"/>
</dbReference>
<evidence type="ECO:0000256" key="1">
    <source>
        <dbReference type="ARBA" id="ARBA00004141"/>
    </source>
</evidence>
<evidence type="ECO:0000259" key="8">
    <source>
        <dbReference type="PROSITE" id="PS50850"/>
    </source>
</evidence>
<dbReference type="PANTHER" id="PTHR23501">
    <property type="entry name" value="MAJOR FACILITATOR SUPERFAMILY"/>
    <property type="match status" value="1"/>
</dbReference>
<evidence type="ECO:0000256" key="6">
    <source>
        <dbReference type="SAM" id="MobiDB-lite"/>
    </source>
</evidence>
<organism evidence="9 10">
    <name type="scientific">Curvularia clavata</name>
    <dbReference type="NCBI Taxonomy" id="95742"/>
    <lineage>
        <taxon>Eukaryota</taxon>
        <taxon>Fungi</taxon>
        <taxon>Dikarya</taxon>
        <taxon>Ascomycota</taxon>
        <taxon>Pezizomycotina</taxon>
        <taxon>Dothideomycetes</taxon>
        <taxon>Pleosporomycetidae</taxon>
        <taxon>Pleosporales</taxon>
        <taxon>Pleosporineae</taxon>
        <taxon>Pleosporaceae</taxon>
        <taxon>Curvularia</taxon>
    </lineage>
</organism>